<evidence type="ECO:0000256" key="1">
    <source>
        <dbReference type="SAM" id="MobiDB-lite"/>
    </source>
</evidence>
<dbReference type="Proteomes" id="UP000649573">
    <property type="component" value="Unassembled WGS sequence"/>
</dbReference>
<feature type="region of interest" description="Disordered" evidence="1">
    <location>
        <begin position="1"/>
        <end position="32"/>
    </location>
</feature>
<protein>
    <submittedName>
        <fullName evidence="2">Uncharacterized protein</fullName>
    </submittedName>
</protein>
<proteinExistence type="predicted"/>
<reference evidence="3" key="1">
    <citation type="journal article" date="2019" name="Int. J. Syst. Evol. Microbiol.">
        <title>The Global Catalogue of Microorganisms (GCM) 10K type strain sequencing project: providing services to taxonomists for standard genome sequencing and annotation.</title>
        <authorList>
            <consortium name="The Broad Institute Genomics Platform"/>
            <consortium name="The Broad Institute Genome Sequencing Center for Infectious Disease"/>
            <person name="Wu L."/>
            <person name="Ma J."/>
        </authorList>
    </citation>
    <scope>NUCLEOTIDE SEQUENCE [LARGE SCALE GENOMIC DNA]</scope>
    <source>
        <strain evidence="3">JCM 3296</strain>
    </source>
</reference>
<evidence type="ECO:0000313" key="2">
    <source>
        <dbReference type="EMBL" id="GGU17107.1"/>
    </source>
</evidence>
<sequence length="101" mass="11180">MEPRHPHTTGREQPFHHDLVQVRGGPLGVPGREAELRPQPRALGQAVLVVRHDLDLTLDSAQVFQPLLAVQHGDLGRGTGDVLAQHRVRRAVGQHDDVEFL</sequence>
<name>A0ABQ2UAP0_9PSEU</name>
<comment type="caution">
    <text evidence="2">The sequence shown here is derived from an EMBL/GenBank/DDBJ whole genome shotgun (WGS) entry which is preliminary data.</text>
</comment>
<dbReference type="RefSeq" id="WP_189251930.1">
    <property type="nucleotide sequence ID" value="NZ_BMRE01000001.1"/>
</dbReference>
<accession>A0ABQ2UAP0</accession>
<evidence type="ECO:0000313" key="3">
    <source>
        <dbReference type="Proteomes" id="UP000649573"/>
    </source>
</evidence>
<dbReference type="EMBL" id="BMRE01000001">
    <property type="protein sequence ID" value="GGU17107.1"/>
    <property type="molecule type" value="Genomic_DNA"/>
</dbReference>
<gene>
    <name evidence="2" type="ORF">GCM10010178_06120</name>
</gene>
<keyword evidence="3" id="KW-1185">Reference proteome</keyword>
<feature type="compositionally biased region" description="Basic and acidic residues" evidence="1">
    <location>
        <begin position="1"/>
        <end position="20"/>
    </location>
</feature>
<organism evidence="2 3">
    <name type="scientific">Lentzea flava</name>
    <dbReference type="NCBI Taxonomy" id="103732"/>
    <lineage>
        <taxon>Bacteria</taxon>
        <taxon>Bacillati</taxon>
        <taxon>Actinomycetota</taxon>
        <taxon>Actinomycetes</taxon>
        <taxon>Pseudonocardiales</taxon>
        <taxon>Pseudonocardiaceae</taxon>
        <taxon>Lentzea</taxon>
    </lineage>
</organism>